<evidence type="ECO:0000256" key="1">
    <source>
        <dbReference type="SAM" id="MobiDB-lite"/>
    </source>
</evidence>
<keyword evidence="2" id="KW-1133">Transmembrane helix</keyword>
<dbReference type="Pfam" id="PF00892">
    <property type="entry name" value="EamA"/>
    <property type="match status" value="1"/>
</dbReference>
<keyword evidence="2" id="KW-0472">Membrane</keyword>
<evidence type="ECO:0000259" key="3">
    <source>
        <dbReference type="Pfam" id="PF00892"/>
    </source>
</evidence>
<sequence length="178" mass="20220">MNLPPKKNPSSSPATAGHYGAGCQRTRRSRDYRRGFLAPPWRGEMRSNYFKNTALVLMPKIMKGELLILLAQVSWAVSTLFMKKFVQNTNPFLATSLIVLIGAILISPIFIYFSKEIKSFSYQKMALAILIAILWIPIGEILYNFGLSKISLSKASLLALTFPFFCDLTWDNFSWRKN</sequence>
<feature type="transmembrane region" description="Helical" evidence="2">
    <location>
        <begin position="125"/>
        <end position="145"/>
    </location>
</feature>
<dbReference type="EMBL" id="PFUO01000034">
    <property type="protein sequence ID" value="PJB17574.1"/>
    <property type="molecule type" value="Genomic_DNA"/>
</dbReference>
<evidence type="ECO:0000256" key="2">
    <source>
        <dbReference type="SAM" id="Phobius"/>
    </source>
</evidence>
<name>A0A2M8AJH5_9BACT</name>
<gene>
    <name evidence="4" type="ORF">CO116_00715</name>
</gene>
<accession>A0A2M8AJH5</accession>
<organism evidence="4 5">
    <name type="scientific">Candidatus Falkowbacteria bacterium CG_4_9_14_3_um_filter_38_19</name>
    <dbReference type="NCBI Taxonomy" id="1974559"/>
    <lineage>
        <taxon>Bacteria</taxon>
        <taxon>Candidatus Falkowiibacteriota</taxon>
    </lineage>
</organism>
<feature type="region of interest" description="Disordered" evidence="1">
    <location>
        <begin position="1"/>
        <end position="25"/>
    </location>
</feature>
<protein>
    <recommendedName>
        <fullName evidence="3">EamA domain-containing protein</fullName>
    </recommendedName>
</protein>
<evidence type="ECO:0000313" key="4">
    <source>
        <dbReference type="EMBL" id="PJB17574.1"/>
    </source>
</evidence>
<dbReference type="GO" id="GO:0016020">
    <property type="term" value="C:membrane"/>
    <property type="evidence" value="ECO:0007669"/>
    <property type="project" value="InterPro"/>
</dbReference>
<feature type="domain" description="EamA" evidence="3">
    <location>
        <begin position="62"/>
        <end position="165"/>
    </location>
</feature>
<feature type="transmembrane region" description="Helical" evidence="2">
    <location>
        <begin position="92"/>
        <end position="113"/>
    </location>
</feature>
<evidence type="ECO:0000313" key="5">
    <source>
        <dbReference type="Proteomes" id="UP000230611"/>
    </source>
</evidence>
<dbReference type="Proteomes" id="UP000230611">
    <property type="component" value="Unassembled WGS sequence"/>
</dbReference>
<comment type="caution">
    <text evidence="4">The sequence shown here is derived from an EMBL/GenBank/DDBJ whole genome shotgun (WGS) entry which is preliminary data.</text>
</comment>
<dbReference type="AlphaFoldDB" id="A0A2M8AJH5"/>
<keyword evidence="2" id="KW-0812">Transmembrane</keyword>
<proteinExistence type="predicted"/>
<reference evidence="5" key="1">
    <citation type="submission" date="2017-09" db="EMBL/GenBank/DDBJ databases">
        <title>Depth-based differentiation of microbial function through sediment-hosted aquifers and enrichment of novel symbionts in the deep terrestrial subsurface.</title>
        <authorList>
            <person name="Probst A.J."/>
            <person name="Ladd B."/>
            <person name="Jarett J.K."/>
            <person name="Geller-Mcgrath D.E."/>
            <person name="Sieber C.M.K."/>
            <person name="Emerson J.B."/>
            <person name="Anantharaman K."/>
            <person name="Thomas B.C."/>
            <person name="Malmstrom R."/>
            <person name="Stieglmeier M."/>
            <person name="Klingl A."/>
            <person name="Woyke T."/>
            <person name="Ryan C.M."/>
            <person name="Banfield J.F."/>
        </authorList>
    </citation>
    <scope>NUCLEOTIDE SEQUENCE [LARGE SCALE GENOMIC DNA]</scope>
</reference>
<feature type="compositionally biased region" description="Low complexity" evidence="1">
    <location>
        <begin position="1"/>
        <end position="13"/>
    </location>
</feature>
<dbReference type="InterPro" id="IPR000620">
    <property type="entry name" value="EamA_dom"/>
</dbReference>